<accession>Q4G3E1</accession>
<proteinExistence type="predicted"/>
<evidence type="ECO:0000313" key="1">
    <source>
        <dbReference type="EMBL" id="AAX13825.1"/>
    </source>
</evidence>
<organism evidence="1">
    <name type="scientific">Emiliania huxleyi</name>
    <name type="common">Coccolithophore</name>
    <name type="synonym">Pontosphaera huxleyi</name>
    <dbReference type="NCBI Taxonomy" id="2903"/>
    <lineage>
        <taxon>Eukaryota</taxon>
        <taxon>Haptista</taxon>
        <taxon>Haptophyta</taxon>
        <taxon>Prymnesiophyceae</taxon>
        <taxon>Isochrysidales</taxon>
        <taxon>Noelaerhabdaceae</taxon>
        <taxon>Emiliania</taxon>
    </lineage>
</organism>
<dbReference type="GeneID" id="3562534"/>
<name>Q4G3E1_EMIHU</name>
<sequence length="31" mass="3638">MKTFIHIQYNTKQFLIVNTEIIGSSARQEIN</sequence>
<keyword evidence="1" id="KW-0934">Plastid</keyword>
<dbReference type="AlphaFoldDB" id="Q4G3E1"/>
<keyword evidence="1" id="KW-0150">Chloroplast</keyword>
<reference evidence="1" key="1">
    <citation type="journal article" date="2005" name="DNA Res.">
        <title>The complete plastid genome sequence of the haptophyte Emiliania huxleyi: a comparison to other plastid genomes.</title>
        <authorList>
            <person name="Sanchez-Puerta M.V."/>
            <person name="Bachvaroff T.R."/>
            <person name="Delwiche C.F."/>
        </authorList>
    </citation>
    <scope>NUCLEOTIDE SEQUENCE</scope>
    <source>
        <strain evidence="1">CCMP 373</strain>
    </source>
</reference>
<geneLocation type="chloroplast" evidence="1"/>
<dbReference type="RefSeq" id="YP_277326.1">
    <property type="nucleotide sequence ID" value="NC_007288.1"/>
</dbReference>
<protein>
    <submittedName>
        <fullName evidence="1">Uncharacterized protein</fullName>
    </submittedName>
</protein>
<dbReference type="EMBL" id="AY741371">
    <property type="protein sequence ID" value="AAX13825.1"/>
    <property type="molecule type" value="Genomic_DNA"/>
</dbReference>